<dbReference type="Proteomes" id="UP000594220">
    <property type="component" value="Unplaced"/>
</dbReference>
<keyword evidence="7" id="KW-1185">Reference proteome</keyword>
<evidence type="ECO:0000256" key="3">
    <source>
        <dbReference type="ARBA" id="ARBA00022801"/>
    </source>
</evidence>
<dbReference type="OMA" id="MFKGMIW"/>
<dbReference type="GO" id="GO:0016787">
    <property type="term" value="F:hydrolase activity"/>
    <property type="evidence" value="ECO:0007669"/>
    <property type="project" value="UniProtKB-KW"/>
</dbReference>
<keyword evidence="2" id="KW-0547">Nucleotide-binding</keyword>
<dbReference type="InterPro" id="IPR030385">
    <property type="entry name" value="G_IRG_dom"/>
</dbReference>
<dbReference type="GO" id="GO:0005525">
    <property type="term" value="F:GTP binding"/>
    <property type="evidence" value="ECO:0007669"/>
    <property type="project" value="UniProtKB-KW"/>
</dbReference>
<dbReference type="PROSITE" id="PS51716">
    <property type="entry name" value="G_IRG"/>
    <property type="match status" value="1"/>
</dbReference>
<evidence type="ECO:0000256" key="4">
    <source>
        <dbReference type="ARBA" id="ARBA00023134"/>
    </source>
</evidence>
<reference evidence="6" key="1">
    <citation type="submission" date="2025-08" db="UniProtKB">
        <authorList>
            <consortium name="Ensembl"/>
        </authorList>
    </citation>
    <scope>IDENTIFICATION</scope>
</reference>
<sequence>MAGAGENIDPEAFSSIPPELQEELKAALEKGDLVAAVSKAQEVLCSADKVDLNIAITGITGSGKSSFVNAMRGVEDGDKDAAATGVTETTSKPARFPHPQYPNVIFWDLPGIGTQTFQADTYLQQVSFDRYDFFIIISGTRFREYDIKLAREIQRLGKCFYFVRSKKPSASRPLQYAEDVILNKIRDNCMENLQKGKVDFRQVFLVSNWCTSKYDFPRLQETLVHELPSYKRLAFLRSLPNLAKEILEEKKKYLMKQVWLTSLASLGASALPLPGFSTVCDVALLMSALKQYCQDFGLDSNSLEKIASLTNKPVEELRAVIKSPLAHEITKDLVIKLLSKTVGGGVKYTLLFKNILPVVRPVIGSVVSGTISCATSYILLKGFLNAVADDAMSVLEKALEGGGGATTARISTSARLAQSVEHGTLNPRVVGSSPTLGECFSSLFPLPFP</sequence>
<dbReference type="PANTHER" id="PTHR32341:SF10">
    <property type="entry name" value="INTERFERON-INDUCIBLE GTPASE 5"/>
    <property type="match status" value="1"/>
</dbReference>
<dbReference type="GO" id="GO:0005811">
    <property type="term" value="C:lipid droplet"/>
    <property type="evidence" value="ECO:0007669"/>
    <property type="project" value="Ensembl"/>
</dbReference>
<protein>
    <submittedName>
        <fullName evidence="6">Immunity related GTPase cinema</fullName>
    </submittedName>
</protein>
<dbReference type="InterPro" id="IPR027417">
    <property type="entry name" value="P-loop_NTPase"/>
</dbReference>
<dbReference type="InterPro" id="IPR051515">
    <property type="entry name" value="IRG"/>
</dbReference>
<name>A0A7M4DYC4_CROPO</name>
<reference evidence="6" key="2">
    <citation type="submission" date="2025-09" db="UniProtKB">
        <authorList>
            <consortium name="Ensembl"/>
        </authorList>
    </citation>
    <scope>IDENTIFICATION</scope>
</reference>
<dbReference type="Gene3D" id="3.40.50.300">
    <property type="entry name" value="P-loop containing nucleotide triphosphate hydrolases"/>
    <property type="match status" value="1"/>
</dbReference>
<dbReference type="PANTHER" id="PTHR32341">
    <property type="entry name" value="INTERFERON-INDUCIBLE GTPASE"/>
    <property type="match status" value="1"/>
</dbReference>
<proteinExistence type="inferred from homology"/>
<keyword evidence="3" id="KW-0378">Hydrolase</keyword>
<accession>A0A7M4DYC4</accession>
<keyword evidence="4" id="KW-0342">GTP-binding</keyword>
<dbReference type="SUPFAM" id="SSF52540">
    <property type="entry name" value="P-loop containing nucleoside triphosphate hydrolases"/>
    <property type="match status" value="1"/>
</dbReference>
<evidence type="ECO:0000256" key="2">
    <source>
        <dbReference type="ARBA" id="ARBA00022741"/>
    </source>
</evidence>
<evidence type="ECO:0000313" key="7">
    <source>
        <dbReference type="Proteomes" id="UP000594220"/>
    </source>
</evidence>
<dbReference type="Ensembl" id="ENSCPRT00005001837.1">
    <property type="protein sequence ID" value="ENSCPRP00005001564.1"/>
    <property type="gene ID" value="ENSCPRG00005001186.1"/>
</dbReference>
<comment type="similarity">
    <text evidence="1">Belongs to the TRAFAC class dynamin-like GTPase superfamily. IRG family.</text>
</comment>
<organism evidence="6 7">
    <name type="scientific">Crocodylus porosus</name>
    <name type="common">Saltwater crocodile</name>
    <name type="synonym">Estuarine crocodile</name>
    <dbReference type="NCBI Taxonomy" id="8502"/>
    <lineage>
        <taxon>Eukaryota</taxon>
        <taxon>Metazoa</taxon>
        <taxon>Chordata</taxon>
        <taxon>Craniata</taxon>
        <taxon>Vertebrata</taxon>
        <taxon>Euteleostomi</taxon>
        <taxon>Archelosauria</taxon>
        <taxon>Archosauria</taxon>
        <taxon>Crocodylia</taxon>
        <taxon>Longirostres</taxon>
        <taxon>Crocodylidae</taxon>
        <taxon>Crocodylus</taxon>
    </lineage>
</organism>
<dbReference type="Pfam" id="PF05049">
    <property type="entry name" value="IIGP"/>
    <property type="match status" value="1"/>
</dbReference>
<gene>
    <name evidence="6" type="primary">IRGC</name>
</gene>
<dbReference type="GO" id="GO:0016020">
    <property type="term" value="C:membrane"/>
    <property type="evidence" value="ECO:0007669"/>
    <property type="project" value="InterPro"/>
</dbReference>
<dbReference type="AntiFam" id="ANF00010">
    <property type="entry name" value="tRNA translation"/>
</dbReference>
<dbReference type="GO" id="GO:0097226">
    <property type="term" value="C:sperm mitochondrial sheath"/>
    <property type="evidence" value="ECO:0007669"/>
    <property type="project" value="Ensembl"/>
</dbReference>
<dbReference type="InterPro" id="IPR007743">
    <property type="entry name" value="Immunity-related_GTPase-like"/>
</dbReference>
<dbReference type="FunFam" id="3.40.50.300:FF:000541">
    <property type="entry name" value="Immunity related GTPase M"/>
    <property type="match status" value="1"/>
</dbReference>
<evidence type="ECO:0000259" key="5">
    <source>
        <dbReference type="PROSITE" id="PS51716"/>
    </source>
</evidence>
<dbReference type="AlphaFoldDB" id="A0A7M4DYC4"/>
<evidence type="ECO:0000256" key="1">
    <source>
        <dbReference type="ARBA" id="ARBA00005429"/>
    </source>
</evidence>
<dbReference type="GeneTree" id="ENSGT00950000183007"/>
<feature type="domain" description="IRG-type G" evidence="5">
    <location>
        <begin position="50"/>
        <end position="226"/>
    </location>
</feature>
<evidence type="ECO:0000313" key="6">
    <source>
        <dbReference type="Ensembl" id="ENSCPRP00005001564.1"/>
    </source>
</evidence>